<protein>
    <submittedName>
        <fullName evidence="4">ATPase</fullName>
    </submittedName>
</protein>
<evidence type="ECO:0000259" key="3">
    <source>
        <dbReference type="Pfam" id="PF21117"/>
    </source>
</evidence>
<comment type="caution">
    <text evidence="4">The sequence shown here is derived from an EMBL/GenBank/DDBJ whole genome shotgun (WGS) entry which is preliminary data.</text>
</comment>
<proteinExistence type="predicted"/>
<dbReference type="InterPro" id="IPR046833">
    <property type="entry name" value="ABC_N"/>
</dbReference>
<dbReference type="EMBL" id="MCIB01000009">
    <property type="protein sequence ID" value="RKD32720.1"/>
    <property type="molecule type" value="Genomic_DNA"/>
</dbReference>
<evidence type="ECO:0000259" key="2">
    <source>
        <dbReference type="Pfam" id="PF20446"/>
    </source>
</evidence>
<evidence type="ECO:0000313" key="5">
    <source>
        <dbReference type="Proteomes" id="UP000284177"/>
    </source>
</evidence>
<keyword evidence="5" id="KW-1185">Reference proteome</keyword>
<dbReference type="OrthoDB" id="9809999at2"/>
<accession>A0A419T5B6</accession>
<dbReference type="Proteomes" id="UP000284177">
    <property type="component" value="Unassembled WGS sequence"/>
</dbReference>
<evidence type="ECO:0000259" key="1">
    <source>
        <dbReference type="Pfam" id="PF09818"/>
    </source>
</evidence>
<dbReference type="InterPro" id="IPR027417">
    <property type="entry name" value="P-loop_NTPase"/>
</dbReference>
<dbReference type="InterPro" id="IPR049069">
    <property type="entry name" value="MRB1590-like_C"/>
</dbReference>
<dbReference type="PANTHER" id="PTHR38149">
    <property type="entry name" value="ATPASE"/>
    <property type="match status" value="1"/>
</dbReference>
<reference evidence="4 5" key="1">
    <citation type="submission" date="2016-08" db="EMBL/GenBank/DDBJ databases">
        <title>Novel Firmicutes and Novel Genomes.</title>
        <authorList>
            <person name="Poppleton D.I."/>
            <person name="Gribaldo S."/>
        </authorList>
    </citation>
    <scope>NUCLEOTIDE SEQUENCE [LARGE SCALE GENOMIC DNA]</scope>
    <source>
        <strain evidence="4 5">CTT3</strain>
    </source>
</reference>
<evidence type="ECO:0000313" key="4">
    <source>
        <dbReference type="EMBL" id="RKD32720.1"/>
    </source>
</evidence>
<dbReference type="InterPro" id="IPR019195">
    <property type="entry name" value="ABC_ATPase_put"/>
</dbReference>
<dbReference type="InterPro" id="IPR046834">
    <property type="entry name" value="ABC_ATPase_C"/>
</dbReference>
<name>A0A419T5B6_9FIRM</name>
<dbReference type="Pfam" id="PF09818">
    <property type="entry name" value="ABC_ATPase"/>
    <property type="match status" value="1"/>
</dbReference>
<dbReference type="PANTHER" id="PTHR38149:SF1">
    <property type="entry name" value="ATPASE"/>
    <property type="match status" value="1"/>
</dbReference>
<sequence length="569" mass="64477">MKDKDFLKKKLKQIDNRGYKAYKSIQGTYNFDDYIFYIDHVQGDPFASPSRVRVRMDLQKSGITHDAFDEKHKKIALEDFLSRSFDKEIKRIAKGNRGSGKSGIIQIDTGGQQIIDRTSVEINKQYVEVRFVIGLPARGRRILSSQAIEMIFYEIPKITNNAIVYENFDKRLMTEYVKLIEDQEYLRKEMLKRNLIAFVANDSILPRESGISDKPMKSKKVVPFRSPKNMEVEFNLPNRGIIKGMGIPKGVTLIVGGGYHGKSTLLNAIERGVYNHIPGDGREFVLTVDNAVKIRAEDGRKVEKVNITPFISNLPFGISTDDFSTENASGSTSQAANIIEAVEIGTNLLLLDEDTSATNFMIRDGRMQALVSKDKEPITPFIDRVRQLYEKKDISSILVVGGSGDYFDVADHVIMMETYKPHDVTDEAKEISNKFGSMRKKEGKEGFENILSRVPKKRSLTLRGKKKVKTKGLHKILYGRSAIDLSYVEQLVDSSQTEAIANILKYIHRNYVDDKKTLKEIIEKVYSDIEEKGLEIISSYPNAPQGNLALPRPYEVAAAINRLRILKMK</sequence>
<dbReference type="Pfam" id="PF20446">
    <property type="entry name" value="ABC_N"/>
    <property type="match status" value="1"/>
</dbReference>
<organism evidence="4 5">
    <name type="scientific">Thermohalobacter berrensis</name>
    <dbReference type="NCBI Taxonomy" id="99594"/>
    <lineage>
        <taxon>Bacteria</taxon>
        <taxon>Bacillati</taxon>
        <taxon>Bacillota</taxon>
        <taxon>Tissierellia</taxon>
        <taxon>Tissierellales</taxon>
        <taxon>Thermohalobacteraceae</taxon>
        <taxon>Thermohalobacter</taxon>
    </lineage>
</organism>
<dbReference type="AlphaFoldDB" id="A0A419T5B6"/>
<feature type="domain" description="ATPase of the ABC class N-terminal" evidence="2">
    <location>
        <begin position="5"/>
        <end position="165"/>
    </location>
</feature>
<gene>
    <name evidence="4" type="ORF">BET03_10310</name>
</gene>
<feature type="domain" description="ATPase of the ABC class C-terminal" evidence="1">
    <location>
        <begin position="171"/>
        <end position="450"/>
    </location>
</feature>
<dbReference type="Pfam" id="PF21117">
    <property type="entry name" value="MRB1590_C"/>
    <property type="match status" value="1"/>
</dbReference>
<dbReference type="RefSeq" id="WP_120168216.1">
    <property type="nucleotide sequence ID" value="NZ_MCIB01000009.1"/>
</dbReference>
<feature type="domain" description="MRB1590-like C-terminal" evidence="3">
    <location>
        <begin position="467"/>
        <end position="569"/>
    </location>
</feature>
<dbReference type="SUPFAM" id="SSF52540">
    <property type="entry name" value="P-loop containing nucleoside triphosphate hydrolases"/>
    <property type="match status" value="1"/>
</dbReference>